<evidence type="ECO:0000256" key="5">
    <source>
        <dbReference type="ARBA" id="ARBA00022679"/>
    </source>
</evidence>
<accession>A0A0P8W9G2</accession>
<name>A0A0P8W9G2_9CLOT</name>
<dbReference type="EC" id="2.7.13.3" evidence="3"/>
<comment type="caution">
    <text evidence="15">The sequence shown here is derived from an EMBL/GenBank/DDBJ whole genome shotgun (WGS) entry which is preliminary data.</text>
</comment>
<sequence length="523" mass="58866">MNYISKFIVKYRIFKNQSISIKIIFARTGIMLAFLFGASAIGYIFHVMSLPEADIAIVYLLAVLLTARFIDGYFFGFWSSLLAAFFFNFLFMEPYYAFSVNTHSYIITFIVMLITALITSTLTTHARQNAIKAQEHEAEMKALYTLTNRLTDAADIHDIASTAIRTISDMLGSNVGCLCFDENGKPENTFIQQCSPAKQIWREISDPEEFRLRIEGLRTGCHKGGEFYDWPVYGKETTLGVIRISKEAAKMMNRTQVRMLHAMIESTALAMDRFRAAQQRQKINEAIVQERYRGNLLRAISHDLRTPLAGIMGTAEMLLNMTVQDERQYNLIKGIYRDADWLHSLVENILSLTRVQDGKLVLHKQQEAAEEVVGAAILHISRLHPEHEISVTVPDELLLVPMDAKLIRQVLINLLDNAVKHTAPQDEISVSVKKDNKENYAVFSVCDNGEGIETADIPNIFEMFYTSKTRRSDAQRGVGLGLTICDAIVKAHGGGIKANNRPGSPGAEFIFTLPLEGNDHELQ</sequence>
<dbReference type="GO" id="GO:0000155">
    <property type="term" value="F:phosphorelay sensor kinase activity"/>
    <property type="evidence" value="ECO:0007669"/>
    <property type="project" value="InterPro"/>
</dbReference>
<evidence type="ECO:0000313" key="16">
    <source>
        <dbReference type="Proteomes" id="UP000050326"/>
    </source>
</evidence>
<dbReference type="SMART" id="SM00387">
    <property type="entry name" value="HATPase_c"/>
    <property type="match status" value="1"/>
</dbReference>
<keyword evidence="7" id="KW-0547">Nucleotide-binding</keyword>
<keyword evidence="12 13" id="KW-0472">Membrane</keyword>
<organism evidence="15 16">
    <name type="scientific">Oxobacter pfennigii</name>
    <dbReference type="NCBI Taxonomy" id="36849"/>
    <lineage>
        <taxon>Bacteria</taxon>
        <taxon>Bacillati</taxon>
        <taxon>Bacillota</taxon>
        <taxon>Clostridia</taxon>
        <taxon>Eubacteriales</taxon>
        <taxon>Clostridiaceae</taxon>
        <taxon>Oxobacter</taxon>
    </lineage>
</organism>
<keyword evidence="11" id="KW-0902">Two-component regulatory system</keyword>
<evidence type="ECO:0000256" key="8">
    <source>
        <dbReference type="ARBA" id="ARBA00022777"/>
    </source>
</evidence>
<dbReference type="Pfam" id="PF02518">
    <property type="entry name" value="HATPase_c"/>
    <property type="match status" value="1"/>
</dbReference>
<dbReference type="Proteomes" id="UP000050326">
    <property type="component" value="Unassembled WGS sequence"/>
</dbReference>
<dbReference type="Pfam" id="PF13493">
    <property type="entry name" value="DUF4118"/>
    <property type="match status" value="1"/>
</dbReference>
<keyword evidence="4" id="KW-0597">Phosphoprotein</keyword>
<dbReference type="InterPro" id="IPR036097">
    <property type="entry name" value="HisK_dim/P_sf"/>
</dbReference>
<dbReference type="InterPro" id="IPR036890">
    <property type="entry name" value="HATPase_C_sf"/>
</dbReference>
<dbReference type="InterPro" id="IPR038318">
    <property type="entry name" value="KdpD_sf"/>
</dbReference>
<dbReference type="RefSeq" id="WP_242854398.1">
    <property type="nucleotide sequence ID" value="NZ_LKET01000032.1"/>
</dbReference>
<dbReference type="PROSITE" id="PS50109">
    <property type="entry name" value="HIS_KIN"/>
    <property type="match status" value="1"/>
</dbReference>
<evidence type="ECO:0000256" key="9">
    <source>
        <dbReference type="ARBA" id="ARBA00022840"/>
    </source>
</evidence>
<reference evidence="15 16" key="1">
    <citation type="submission" date="2015-09" db="EMBL/GenBank/DDBJ databases">
        <title>Genome sequence of Oxobacter pfennigii DSM 3222.</title>
        <authorList>
            <person name="Poehlein A."/>
            <person name="Bengelsdorf F.R."/>
            <person name="Schiel-Bengelsdorf B."/>
            <person name="Duerre P."/>
            <person name="Daniel R."/>
        </authorList>
    </citation>
    <scope>NUCLEOTIDE SEQUENCE [LARGE SCALE GENOMIC DNA]</scope>
    <source>
        <strain evidence="15 16">DSM 3222</strain>
    </source>
</reference>
<evidence type="ECO:0000256" key="10">
    <source>
        <dbReference type="ARBA" id="ARBA00022989"/>
    </source>
</evidence>
<feature type="transmembrane region" description="Helical" evidence="13">
    <location>
        <begin position="104"/>
        <end position="122"/>
    </location>
</feature>
<evidence type="ECO:0000256" key="4">
    <source>
        <dbReference type="ARBA" id="ARBA00022553"/>
    </source>
</evidence>
<dbReference type="GO" id="GO:0005886">
    <property type="term" value="C:plasma membrane"/>
    <property type="evidence" value="ECO:0007669"/>
    <property type="project" value="TreeGrafter"/>
</dbReference>
<keyword evidence="10 13" id="KW-1133">Transmembrane helix</keyword>
<dbReference type="PANTHER" id="PTHR45569:SF1">
    <property type="entry name" value="SENSOR PROTEIN KDPD"/>
    <property type="match status" value="1"/>
</dbReference>
<dbReference type="Gene3D" id="1.20.120.620">
    <property type="entry name" value="Backbone structure of the membrane domain of e. Coli histidine kinase receptor kdpd"/>
    <property type="match status" value="1"/>
</dbReference>
<keyword evidence="8" id="KW-0418">Kinase</keyword>
<dbReference type="FunFam" id="3.30.565.10:FF:000006">
    <property type="entry name" value="Sensor histidine kinase WalK"/>
    <property type="match status" value="1"/>
</dbReference>
<dbReference type="EMBL" id="LKET01000032">
    <property type="protein sequence ID" value="KPU44324.1"/>
    <property type="molecule type" value="Genomic_DNA"/>
</dbReference>
<dbReference type="Gene3D" id="3.30.450.40">
    <property type="match status" value="1"/>
</dbReference>
<keyword evidence="6 13" id="KW-0812">Transmembrane</keyword>
<dbReference type="CDD" id="cd00082">
    <property type="entry name" value="HisKA"/>
    <property type="match status" value="1"/>
</dbReference>
<proteinExistence type="predicted"/>
<dbReference type="InterPro" id="IPR003661">
    <property type="entry name" value="HisK_dim/P_dom"/>
</dbReference>
<protein>
    <recommendedName>
        <fullName evidence="3">histidine kinase</fullName>
        <ecNumber evidence="3">2.7.13.3</ecNumber>
    </recommendedName>
</protein>
<gene>
    <name evidence="15" type="primary">kdpD_1</name>
    <name evidence="15" type="ORF">OXPF_24940</name>
</gene>
<keyword evidence="9" id="KW-0067">ATP-binding</keyword>
<evidence type="ECO:0000256" key="2">
    <source>
        <dbReference type="ARBA" id="ARBA00004141"/>
    </source>
</evidence>
<dbReference type="SMART" id="SM00388">
    <property type="entry name" value="HisKA"/>
    <property type="match status" value="1"/>
</dbReference>
<evidence type="ECO:0000256" key="13">
    <source>
        <dbReference type="SAM" id="Phobius"/>
    </source>
</evidence>
<evidence type="ECO:0000256" key="11">
    <source>
        <dbReference type="ARBA" id="ARBA00023012"/>
    </source>
</evidence>
<dbReference type="InterPro" id="IPR025201">
    <property type="entry name" value="KdpD_TM"/>
</dbReference>
<feature type="transmembrane region" description="Helical" evidence="13">
    <location>
        <begin position="77"/>
        <end position="98"/>
    </location>
</feature>
<comment type="subcellular location">
    <subcellularLocation>
        <location evidence="2">Membrane</location>
        <topology evidence="2">Multi-pass membrane protein</topology>
    </subcellularLocation>
</comment>
<keyword evidence="16" id="KW-1185">Reference proteome</keyword>
<dbReference type="Gene3D" id="1.10.287.130">
    <property type="match status" value="1"/>
</dbReference>
<feature type="transmembrane region" description="Helical" evidence="13">
    <location>
        <begin position="21"/>
        <end position="47"/>
    </location>
</feature>
<dbReference type="PATRIC" id="fig|36849.3.peg.2632"/>
<dbReference type="InterPro" id="IPR029016">
    <property type="entry name" value="GAF-like_dom_sf"/>
</dbReference>
<dbReference type="SUPFAM" id="SSF47384">
    <property type="entry name" value="Homodimeric domain of signal transducing histidine kinase"/>
    <property type="match status" value="1"/>
</dbReference>
<dbReference type="CDD" id="cd00075">
    <property type="entry name" value="HATPase"/>
    <property type="match status" value="1"/>
</dbReference>
<evidence type="ECO:0000256" key="3">
    <source>
        <dbReference type="ARBA" id="ARBA00012438"/>
    </source>
</evidence>
<dbReference type="InterPro" id="IPR005467">
    <property type="entry name" value="His_kinase_dom"/>
</dbReference>
<dbReference type="InterPro" id="IPR004358">
    <property type="entry name" value="Sig_transdc_His_kin-like_C"/>
</dbReference>
<evidence type="ECO:0000256" key="12">
    <source>
        <dbReference type="ARBA" id="ARBA00023136"/>
    </source>
</evidence>
<evidence type="ECO:0000256" key="7">
    <source>
        <dbReference type="ARBA" id="ARBA00022741"/>
    </source>
</evidence>
<evidence type="ECO:0000259" key="14">
    <source>
        <dbReference type="PROSITE" id="PS50109"/>
    </source>
</evidence>
<keyword evidence="5 15" id="KW-0808">Transferase</keyword>
<dbReference type="InterPro" id="IPR003594">
    <property type="entry name" value="HATPase_dom"/>
</dbReference>
<comment type="catalytic activity">
    <reaction evidence="1">
        <text>ATP + protein L-histidine = ADP + protein N-phospho-L-histidine.</text>
        <dbReference type="EC" id="2.7.13.3"/>
    </reaction>
</comment>
<dbReference type="AlphaFoldDB" id="A0A0P8W9G2"/>
<dbReference type="PANTHER" id="PTHR45569">
    <property type="entry name" value="SENSOR PROTEIN KDPD"/>
    <property type="match status" value="1"/>
</dbReference>
<dbReference type="PRINTS" id="PR00344">
    <property type="entry name" value="BCTRLSENSOR"/>
</dbReference>
<dbReference type="Pfam" id="PF00512">
    <property type="entry name" value="HisKA"/>
    <property type="match status" value="1"/>
</dbReference>
<evidence type="ECO:0000313" key="15">
    <source>
        <dbReference type="EMBL" id="KPU44324.1"/>
    </source>
</evidence>
<feature type="domain" description="Histidine kinase" evidence="14">
    <location>
        <begin position="299"/>
        <end position="517"/>
    </location>
</feature>
<dbReference type="Gene3D" id="3.30.565.10">
    <property type="entry name" value="Histidine kinase-like ATPase, C-terminal domain"/>
    <property type="match status" value="1"/>
</dbReference>
<evidence type="ECO:0000256" key="6">
    <source>
        <dbReference type="ARBA" id="ARBA00022692"/>
    </source>
</evidence>
<evidence type="ECO:0000256" key="1">
    <source>
        <dbReference type="ARBA" id="ARBA00000085"/>
    </source>
</evidence>
<dbReference type="InterPro" id="IPR052023">
    <property type="entry name" value="Histidine_kinase_KdpD"/>
</dbReference>
<dbReference type="SUPFAM" id="SSF55874">
    <property type="entry name" value="ATPase domain of HSP90 chaperone/DNA topoisomerase II/histidine kinase"/>
    <property type="match status" value="1"/>
</dbReference>
<dbReference type="GO" id="GO:0005524">
    <property type="term" value="F:ATP binding"/>
    <property type="evidence" value="ECO:0007669"/>
    <property type="project" value="UniProtKB-KW"/>
</dbReference>
<dbReference type="STRING" id="36849.OXPF_24940"/>